<evidence type="ECO:0000259" key="5">
    <source>
        <dbReference type="Pfam" id="PF00501"/>
    </source>
</evidence>
<evidence type="ECO:0000313" key="7">
    <source>
        <dbReference type="EMBL" id="KCZ53282.1"/>
    </source>
</evidence>
<dbReference type="InterPro" id="IPR005914">
    <property type="entry name" value="Acac_CoA_synth"/>
</dbReference>
<dbReference type="InterPro" id="IPR000873">
    <property type="entry name" value="AMP-dep_synth/lig_dom"/>
</dbReference>
<keyword evidence="4" id="KW-0067">ATP-binding</keyword>
<organism evidence="7 8">
    <name type="scientific">Hyphomonas beringensis</name>
    <dbReference type="NCBI Taxonomy" id="1280946"/>
    <lineage>
        <taxon>Bacteria</taxon>
        <taxon>Pseudomonadati</taxon>
        <taxon>Pseudomonadota</taxon>
        <taxon>Alphaproteobacteria</taxon>
        <taxon>Hyphomonadales</taxon>
        <taxon>Hyphomonadaceae</taxon>
        <taxon>Hyphomonas</taxon>
    </lineage>
</organism>
<dbReference type="GO" id="GO:0005524">
    <property type="term" value="F:ATP binding"/>
    <property type="evidence" value="ECO:0007669"/>
    <property type="project" value="UniProtKB-KW"/>
</dbReference>
<dbReference type="InterPro" id="IPR042099">
    <property type="entry name" value="ANL_N_sf"/>
</dbReference>
<dbReference type="Pfam" id="PF00501">
    <property type="entry name" value="AMP-binding"/>
    <property type="match status" value="1"/>
</dbReference>
<dbReference type="GO" id="GO:0030729">
    <property type="term" value="F:acetoacetate-CoA ligase activity"/>
    <property type="evidence" value="ECO:0007669"/>
    <property type="project" value="InterPro"/>
</dbReference>
<keyword evidence="3" id="KW-0547">Nucleotide-binding</keyword>
<evidence type="ECO:0008006" key="9">
    <source>
        <dbReference type="Google" id="ProtNLM"/>
    </source>
</evidence>
<dbReference type="EMBL" id="AWFF01000054">
    <property type="protein sequence ID" value="KCZ53282.1"/>
    <property type="molecule type" value="Genomic_DNA"/>
</dbReference>
<dbReference type="PATRIC" id="fig|1280946.3.peg.2600"/>
<comment type="caution">
    <text evidence="7">The sequence shown here is derived from an EMBL/GenBank/DDBJ whole genome shotgun (WGS) entry which is preliminary data.</text>
</comment>
<reference evidence="7 8" key="1">
    <citation type="journal article" date="2014" name="Antonie Van Leeuwenhoek">
        <title>Hyphomonas beringensis sp. nov. and Hyphomonas chukchiensis sp. nov., isolated from surface seawater of the Bering Sea and Chukchi Sea.</title>
        <authorList>
            <person name="Li C."/>
            <person name="Lai Q."/>
            <person name="Li G."/>
            <person name="Dong C."/>
            <person name="Wang J."/>
            <person name="Liao Y."/>
            <person name="Shao Z."/>
        </authorList>
    </citation>
    <scope>NUCLEOTIDE SEQUENCE [LARGE SCALE GENOMIC DNA]</scope>
    <source>
        <strain evidence="7 8">25B14_1</strain>
    </source>
</reference>
<dbReference type="Pfam" id="PF16177">
    <property type="entry name" value="ACAS_N"/>
    <property type="match status" value="1"/>
</dbReference>
<evidence type="ECO:0000259" key="6">
    <source>
        <dbReference type="Pfam" id="PF16177"/>
    </source>
</evidence>
<dbReference type="PANTHER" id="PTHR42921">
    <property type="entry name" value="ACETOACETYL-COA SYNTHETASE"/>
    <property type="match status" value="1"/>
</dbReference>
<evidence type="ECO:0000256" key="2">
    <source>
        <dbReference type="ARBA" id="ARBA00022598"/>
    </source>
</evidence>
<proteinExistence type="inferred from homology"/>
<evidence type="ECO:0000256" key="4">
    <source>
        <dbReference type="ARBA" id="ARBA00022840"/>
    </source>
</evidence>
<name>A0A062U4S0_9PROT</name>
<dbReference type="NCBIfam" id="NF002937">
    <property type="entry name" value="PRK03584.1"/>
    <property type="match status" value="1"/>
</dbReference>
<evidence type="ECO:0000313" key="8">
    <source>
        <dbReference type="Proteomes" id="UP000027037"/>
    </source>
</evidence>
<dbReference type="PANTHER" id="PTHR42921:SF1">
    <property type="entry name" value="ACETOACETYL-COA SYNTHETASE"/>
    <property type="match status" value="1"/>
</dbReference>
<dbReference type="STRING" id="1280946.HY29_03435"/>
<comment type="similarity">
    <text evidence="1">Belongs to the ATP-dependent AMP-binding enzyme family.</text>
</comment>
<keyword evidence="8" id="KW-1185">Reference proteome</keyword>
<dbReference type="PROSITE" id="PS00455">
    <property type="entry name" value="AMP_BINDING"/>
    <property type="match status" value="1"/>
</dbReference>
<feature type="domain" description="AMP-dependent synthetase/ligase" evidence="5">
    <location>
        <begin position="79"/>
        <end position="458"/>
    </location>
</feature>
<dbReference type="AlphaFoldDB" id="A0A062U4S0"/>
<dbReference type="eggNOG" id="COG0365">
    <property type="taxonomic scope" value="Bacteria"/>
</dbReference>
<dbReference type="SUPFAM" id="SSF56801">
    <property type="entry name" value="Acetyl-CoA synthetase-like"/>
    <property type="match status" value="1"/>
</dbReference>
<gene>
    <name evidence="7" type="ORF">HY29_03435</name>
</gene>
<evidence type="ECO:0000256" key="3">
    <source>
        <dbReference type="ARBA" id="ARBA00022741"/>
    </source>
</evidence>
<dbReference type="NCBIfam" id="TIGR01217">
    <property type="entry name" value="ac_ac_CoA_syn"/>
    <property type="match status" value="1"/>
</dbReference>
<keyword evidence="2" id="KW-0436">Ligase</keyword>
<dbReference type="Gene3D" id="3.40.50.12780">
    <property type="entry name" value="N-terminal domain of ligase-like"/>
    <property type="match status" value="1"/>
</dbReference>
<dbReference type="InterPro" id="IPR032387">
    <property type="entry name" value="ACAS_N"/>
</dbReference>
<dbReference type="GO" id="GO:0006629">
    <property type="term" value="P:lipid metabolic process"/>
    <property type="evidence" value="ECO:0007669"/>
    <property type="project" value="InterPro"/>
</dbReference>
<dbReference type="InterPro" id="IPR045851">
    <property type="entry name" value="AMP-bd_C_sf"/>
</dbReference>
<sequence length="635" mass="70432">MRFMKWLKQERKLDFTGYDALWNWSVSDLEGFWSAIWDHFDVEAERRYDQVVSTRNMPGAIWFEGARLNFSQNALRHERTAPESTAIFAFSEDAPMQEVSWSELGDSVRRLATALRKLGIQPGDRVICYLPNTVEAVISLLASTAIGAVFSSASPEFGAKTVIDRFGQLEPKLIFATPEYRFNGAVRDKRENLSTIIDAIPSLEHVVHIPGGETGTASTGNITSHSWESLLNTTLPTDRPFEFEQVAHDHPLWILFSSGTTGLPKAIVQSHVGILLEHLKAQHFSAELTPNSTIFFYTTTSWMVWNSLICTLLTGSSIVIYDGSPVYPDAAALWQMSEEAGVTALGFSPGLVQKMSAVGVVPATDFNMEKLEMIVLGGAPSTPETFSWFYENVKDDLWVTSQTGGTDLCSTIAGGVSLSPVYAGEIQGAALGIHVDCLSEDGSSLRNETGELVIRSPSPSMPLGFWNDPNDKRYRDSYFSTYPGTWQQGDLCMINDRGGIYIFGRSDATLNRNGVRIGTAEIYRTLEDIPDVEDSLVVCLEDQIILFLQLAQGETFSGKLCDQIRHALKSENSPRHVPDRIIEAPVIPYTITGKRLEVPVRRLLEGAPFESVADPQMLRDASSLEWFRNFSTNNL</sequence>
<dbReference type="InterPro" id="IPR020845">
    <property type="entry name" value="AMP-binding_CS"/>
</dbReference>
<dbReference type="Gene3D" id="3.30.300.30">
    <property type="match status" value="1"/>
</dbReference>
<feature type="domain" description="Acetyl-coenzyme A synthetase N-terminal" evidence="6">
    <location>
        <begin position="18"/>
        <end position="74"/>
    </location>
</feature>
<dbReference type="Proteomes" id="UP000027037">
    <property type="component" value="Unassembled WGS sequence"/>
</dbReference>
<accession>A0A062U4S0</accession>
<evidence type="ECO:0000256" key="1">
    <source>
        <dbReference type="ARBA" id="ARBA00006432"/>
    </source>
</evidence>
<protein>
    <recommendedName>
        <fullName evidence="9">Acetoacetate--CoA ligase</fullName>
    </recommendedName>
</protein>